<protein>
    <submittedName>
        <fullName evidence="1">Uncharacterized protein</fullName>
    </submittedName>
</protein>
<keyword evidence="2" id="KW-1185">Reference proteome</keyword>
<comment type="caution">
    <text evidence="1">The sequence shown here is derived from an EMBL/GenBank/DDBJ whole genome shotgun (WGS) entry which is preliminary data.</text>
</comment>
<reference evidence="1 2" key="1">
    <citation type="submission" date="2023-07" db="EMBL/GenBank/DDBJ databases">
        <title>Sequencing the genomes of 1000 actinobacteria strains.</title>
        <authorList>
            <person name="Klenk H.-P."/>
        </authorList>
    </citation>
    <scope>NUCLEOTIDE SEQUENCE [LARGE SCALE GENOMIC DNA]</scope>
    <source>
        <strain evidence="1 2">DSM 41600</strain>
    </source>
</reference>
<accession>A0ABT9L710</accession>
<evidence type="ECO:0000313" key="2">
    <source>
        <dbReference type="Proteomes" id="UP001234880"/>
    </source>
</evidence>
<dbReference type="EMBL" id="JAURUE010000005">
    <property type="protein sequence ID" value="MDP9616482.1"/>
    <property type="molecule type" value="Genomic_DNA"/>
</dbReference>
<proteinExistence type="predicted"/>
<evidence type="ECO:0000313" key="1">
    <source>
        <dbReference type="EMBL" id="MDP9616482.1"/>
    </source>
</evidence>
<organism evidence="1 2">
    <name type="scientific">Streptomyces demainii</name>
    <dbReference type="NCBI Taxonomy" id="588122"/>
    <lineage>
        <taxon>Bacteria</taxon>
        <taxon>Bacillati</taxon>
        <taxon>Actinomycetota</taxon>
        <taxon>Actinomycetes</taxon>
        <taxon>Kitasatosporales</taxon>
        <taxon>Streptomycetaceae</taxon>
        <taxon>Streptomyces</taxon>
    </lineage>
</organism>
<sequence length="119" mass="13019">MSTDETPEVLAARVRFDLESAGFRVLVADQSDGEEGGVAVFVGDDHQVNVDWSTHRRLDQASLDMSFAQRPHEDVVSRYESVCTTMHAALGSVLNTFGYHAEPPLFGFGYVVTPQGTNT</sequence>
<dbReference type="RefSeq" id="WP_307112444.1">
    <property type="nucleotide sequence ID" value="NZ_JAURUE010000005.1"/>
</dbReference>
<dbReference type="Proteomes" id="UP001234880">
    <property type="component" value="Unassembled WGS sequence"/>
</dbReference>
<gene>
    <name evidence="1" type="ORF">JOF35_008840</name>
</gene>
<name>A0ABT9L710_9ACTN</name>